<keyword evidence="3" id="KW-1185">Reference proteome</keyword>
<name>A0A2G8SL58_9APHY</name>
<evidence type="ECO:0000313" key="3">
    <source>
        <dbReference type="Proteomes" id="UP000230002"/>
    </source>
</evidence>
<feature type="compositionally biased region" description="Pro residues" evidence="1">
    <location>
        <begin position="233"/>
        <end position="246"/>
    </location>
</feature>
<feature type="region of interest" description="Disordered" evidence="1">
    <location>
        <begin position="205"/>
        <end position="252"/>
    </location>
</feature>
<organism evidence="2 3">
    <name type="scientific">Ganoderma sinense ZZ0214-1</name>
    <dbReference type="NCBI Taxonomy" id="1077348"/>
    <lineage>
        <taxon>Eukaryota</taxon>
        <taxon>Fungi</taxon>
        <taxon>Dikarya</taxon>
        <taxon>Basidiomycota</taxon>
        <taxon>Agaricomycotina</taxon>
        <taxon>Agaricomycetes</taxon>
        <taxon>Polyporales</taxon>
        <taxon>Polyporaceae</taxon>
        <taxon>Ganoderma</taxon>
    </lineage>
</organism>
<reference evidence="2 3" key="1">
    <citation type="journal article" date="2015" name="Sci. Rep.">
        <title>Chromosome-level genome map provides insights into diverse defense mechanisms in the medicinal fungus Ganoderma sinense.</title>
        <authorList>
            <person name="Zhu Y."/>
            <person name="Xu J."/>
            <person name="Sun C."/>
            <person name="Zhou S."/>
            <person name="Xu H."/>
            <person name="Nelson D.R."/>
            <person name="Qian J."/>
            <person name="Song J."/>
            <person name="Luo H."/>
            <person name="Xiang L."/>
            <person name="Li Y."/>
            <person name="Xu Z."/>
            <person name="Ji A."/>
            <person name="Wang L."/>
            <person name="Lu S."/>
            <person name="Hayward A."/>
            <person name="Sun W."/>
            <person name="Li X."/>
            <person name="Schwartz D.C."/>
            <person name="Wang Y."/>
            <person name="Chen S."/>
        </authorList>
    </citation>
    <scope>NUCLEOTIDE SEQUENCE [LARGE SCALE GENOMIC DNA]</scope>
    <source>
        <strain evidence="2 3">ZZ0214-1</strain>
    </source>
</reference>
<feature type="compositionally biased region" description="Pro residues" evidence="1">
    <location>
        <begin position="207"/>
        <end position="217"/>
    </location>
</feature>
<evidence type="ECO:0000313" key="2">
    <source>
        <dbReference type="EMBL" id="PIL34483.1"/>
    </source>
</evidence>
<gene>
    <name evidence="2" type="ORF">GSI_03260</name>
</gene>
<dbReference type="STRING" id="1077348.A0A2G8SL58"/>
<evidence type="ECO:0000256" key="1">
    <source>
        <dbReference type="SAM" id="MobiDB-lite"/>
    </source>
</evidence>
<dbReference type="AlphaFoldDB" id="A0A2G8SL58"/>
<protein>
    <submittedName>
        <fullName evidence="2">Uncharacterized protein</fullName>
    </submittedName>
</protein>
<dbReference type="OrthoDB" id="21629at2759"/>
<comment type="caution">
    <text evidence="2">The sequence shown here is derived from an EMBL/GenBank/DDBJ whole genome shotgun (WGS) entry which is preliminary data.</text>
</comment>
<dbReference type="EMBL" id="AYKW01000005">
    <property type="protein sequence ID" value="PIL34483.1"/>
    <property type="molecule type" value="Genomic_DNA"/>
</dbReference>
<accession>A0A2G8SL58</accession>
<dbReference type="Proteomes" id="UP000230002">
    <property type="component" value="Unassembled WGS sequence"/>
</dbReference>
<sequence length="323" mass="35767">MSNDKKKKWRGKCVQCGVPVPGQYDPDEVDENEYEEVDEMGLPPLGVCPHSHRHRHRHRIVSRARLSPEFASVHVSTTASPSASLEGLGHLTPTTEAEAELLTTADYFARMMEGPDGRLLNDEYWASFLDHLRNLAQAAYALATKNSGAFPPIHFDSAIFADLQFAMAVKQAAANGTLLMEVGTLVLANEQAWRAARLYYERYARHPPVPNTKPPPSSRATGEKPSGYTPAPAQDPPPAARPPKPRSCPTVTDTITPITIHRLHPPTPYQERYAGLPWELSLAETDLTLVLNDRRGRVARRASRLFLKASSLRAKVLKSVDLK</sequence>
<proteinExistence type="predicted"/>